<evidence type="ECO:0000313" key="2">
    <source>
        <dbReference type="Proteomes" id="UP000003505"/>
    </source>
</evidence>
<proteinExistence type="predicted"/>
<dbReference type="Proteomes" id="UP000003505">
    <property type="component" value="Unassembled WGS sequence"/>
</dbReference>
<evidence type="ECO:0000313" key="1">
    <source>
        <dbReference type="EMBL" id="EEX78533.1"/>
    </source>
</evidence>
<name>C9LRR7_SELS3</name>
<sequence>MKISQKRLRFFAKEDKIGSGKRKRLLSYKPKYRRTNEDIWRRSQWQSWMR</sequence>
<accession>C9LRR7</accession>
<protein>
    <submittedName>
        <fullName evidence="1">Uncharacterized protein</fullName>
    </submittedName>
</protein>
<dbReference type="EMBL" id="ACKP02000002">
    <property type="protein sequence ID" value="EEX78533.1"/>
    <property type="molecule type" value="Genomic_DNA"/>
</dbReference>
<comment type="caution">
    <text evidence="1">The sequence shown here is derived from an EMBL/GenBank/DDBJ whole genome shotgun (WGS) entry which is preliminary data.</text>
</comment>
<organism evidence="1 2">
    <name type="scientific">Selenomonas sputigena (strain ATCC 35185 / DSM 20758 / CCUG 44933 / VPI D19B-28)</name>
    <dbReference type="NCBI Taxonomy" id="546271"/>
    <lineage>
        <taxon>Bacteria</taxon>
        <taxon>Bacillati</taxon>
        <taxon>Bacillota</taxon>
        <taxon>Negativicutes</taxon>
        <taxon>Selenomonadales</taxon>
        <taxon>Selenomonadaceae</taxon>
        <taxon>Selenomonas</taxon>
    </lineage>
</organism>
<reference evidence="1 2" key="1">
    <citation type="submission" date="2009-09" db="EMBL/GenBank/DDBJ databases">
        <authorList>
            <person name="Weinstock G."/>
            <person name="Sodergren E."/>
            <person name="Clifton S."/>
            <person name="Fulton L."/>
            <person name="Fulton B."/>
            <person name="Courtney L."/>
            <person name="Fronick C."/>
            <person name="Harrison M."/>
            <person name="Strong C."/>
            <person name="Farmer C."/>
            <person name="Delahaunty K."/>
            <person name="Markovic C."/>
            <person name="Hall O."/>
            <person name="Minx P."/>
            <person name="Tomlinson C."/>
            <person name="Mitreva M."/>
            <person name="Nelson J."/>
            <person name="Hou S."/>
            <person name="Wollam A."/>
            <person name="Pepin K.H."/>
            <person name="Johnson M."/>
            <person name="Bhonagiri V."/>
            <person name="Nash W.E."/>
            <person name="Warren W."/>
            <person name="Chinwalla A."/>
            <person name="Mardis E.R."/>
            <person name="Wilson R.K."/>
        </authorList>
    </citation>
    <scope>NUCLEOTIDE SEQUENCE [LARGE SCALE GENOMIC DNA]</scope>
    <source>
        <strain evidence="2">ATCC 35185 / DSM 20758 / VPI D19B-28</strain>
    </source>
</reference>
<dbReference type="AlphaFoldDB" id="C9LRR7"/>
<gene>
    <name evidence="1" type="ORF">SELSPUOL_00134</name>
</gene>